<comment type="subcellular location">
    <subcellularLocation>
        <location evidence="1">Cytoplasm</location>
    </subcellularLocation>
</comment>
<dbReference type="Gene3D" id="3.40.50.300">
    <property type="entry name" value="P-loop containing nucleotide triphosphate hydrolases"/>
    <property type="match status" value="1"/>
</dbReference>
<name>J0QWQ4_9HYPH</name>
<evidence type="ECO:0000256" key="16">
    <source>
        <dbReference type="PROSITE-ProRule" id="PRU00169"/>
    </source>
</evidence>
<dbReference type="CDD" id="cd00009">
    <property type="entry name" value="AAA"/>
    <property type="match status" value="1"/>
</dbReference>
<dbReference type="OrthoDB" id="9804019at2"/>
<dbReference type="GO" id="GO:0043565">
    <property type="term" value="F:sequence-specific DNA binding"/>
    <property type="evidence" value="ECO:0007669"/>
    <property type="project" value="InterPro"/>
</dbReference>
<feature type="modified residue" description="4-aspartylphosphate" evidence="16">
    <location>
        <position position="54"/>
    </location>
</feature>
<dbReference type="PATRIC" id="fig|1094558.3.peg.920"/>
<dbReference type="GO" id="GO:0005737">
    <property type="term" value="C:cytoplasm"/>
    <property type="evidence" value="ECO:0007669"/>
    <property type="project" value="UniProtKB-SubCell"/>
</dbReference>
<evidence type="ECO:0000256" key="12">
    <source>
        <dbReference type="ARBA" id="ARBA00023163"/>
    </source>
</evidence>
<evidence type="ECO:0000313" key="19">
    <source>
        <dbReference type="EMBL" id="EJF90436.1"/>
    </source>
</evidence>
<dbReference type="Pfam" id="PF25601">
    <property type="entry name" value="AAA_lid_14"/>
    <property type="match status" value="1"/>
</dbReference>
<keyword evidence="8" id="KW-0902">Two-component regulatory system</keyword>
<evidence type="ECO:0000256" key="11">
    <source>
        <dbReference type="ARBA" id="ARBA00023159"/>
    </source>
</evidence>
<evidence type="ECO:0000256" key="13">
    <source>
        <dbReference type="ARBA" id="ARBA00029881"/>
    </source>
</evidence>
<dbReference type="Gene3D" id="1.10.8.60">
    <property type="match status" value="1"/>
</dbReference>
<dbReference type="PRINTS" id="PR01590">
    <property type="entry name" value="HTHFIS"/>
</dbReference>
<dbReference type="STRING" id="1094558.ME5_00837"/>
<evidence type="ECO:0000256" key="14">
    <source>
        <dbReference type="ARBA" id="ARBA00031910"/>
    </source>
</evidence>
<dbReference type="InterPro" id="IPR001789">
    <property type="entry name" value="Sig_transdc_resp-reg_receiver"/>
</dbReference>
<protein>
    <recommendedName>
        <fullName evidence="2">DNA-binding transcriptional regulator NtrC</fullName>
    </recommendedName>
    <alternativeName>
        <fullName evidence="13">Nitrogen regulation protein NR(I)</fullName>
    </alternativeName>
    <alternativeName>
        <fullName evidence="14">Nitrogen regulator I</fullName>
    </alternativeName>
</protein>
<dbReference type="AlphaFoldDB" id="J0QWQ4"/>
<dbReference type="InterPro" id="IPR027417">
    <property type="entry name" value="P-loop_NTPase"/>
</dbReference>
<evidence type="ECO:0000313" key="20">
    <source>
        <dbReference type="Proteomes" id="UP000008952"/>
    </source>
</evidence>
<dbReference type="SUPFAM" id="SSF46689">
    <property type="entry name" value="Homeodomain-like"/>
    <property type="match status" value="1"/>
</dbReference>
<dbReference type="InterPro" id="IPR009057">
    <property type="entry name" value="Homeodomain-like_sf"/>
</dbReference>
<keyword evidence="7" id="KW-0067">ATP-binding</keyword>
<evidence type="ECO:0000256" key="10">
    <source>
        <dbReference type="ARBA" id="ARBA00023125"/>
    </source>
</evidence>
<dbReference type="PROSITE" id="PS50110">
    <property type="entry name" value="RESPONSE_REGULATORY"/>
    <property type="match status" value="1"/>
</dbReference>
<evidence type="ECO:0000256" key="15">
    <source>
        <dbReference type="ARBA" id="ARBA00043886"/>
    </source>
</evidence>
<dbReference type="HOGENOM" id="CLU_000445_0_6_5"/>
<comment type="caution">
    <text evidence="19">The sequence shown here is derived from an EMBL/GenBank/DDBJ whole genome shotgun (WGS) entry which is preliminary data.</text>
</comment>
<accession>J0QWQ4</accession>
<evidence type="ECO:0000256" key="8">
    <source>
        <dbReference type="ARBA" id="ARBA00023012"/>
    </source>
</evidence>
<dbReference type="InterPro" id="IPR002197">
    <property type="entry name" value="HTH_Fis"/>
</dbReference>
<dbReference type="PANTHER" id="PTHR32071:SF95">
    <property type="entry name" value="DNA-BINDING TRANSCRIPTIONAL REGULATOR NTRC"/>
    <property type="match status" value="1"/>
</dbReference>
<feature type="domain" description="Sigma-54 factor interaction" evidence="17">
    <location>
        <begin position="144"/>
        <end position="360"/>
    </location>
</feature>
<keyword evidence="3" id="KW-0963">Cytoplasm</keyword>
<keyword evidence="4" id="KW-0678">Repressor</keyword>
<evidence type="ECO:0000256" key="4">
    <source>
        <dbReference type="ARBA" id="ARBA00022491"/>
    </source>
</evidence>
<dbReference type="SUPFAM" id="SSF52172">
    <property type="entry name" value="CheY-like"/>
    <property type="match status" value="1"/>
</dbReference>
<dbReference type="SMART" id="SM00448">
    <property type="entry name" value="REC"/>
    <property type="match status" value="1"/>
</dbReference>
<dbReference type="CDD" id="cd00156">
    <property type="entry name" value="REC"/>
    <property type="match status" value="1"/>
</dbReference>
<evidence type="ECO:0000256" key="9">
    <source>
        <dbReference type="ARBA" id="ARBA00023015"/>
    </source>
</evidence>
<dbReference type="InterPro" id="IPR058031">
    <property type="entry name" value="AAA_lid_NorR"/>
</dbReference>
<dbReference type="Pfam" id="PF00072">
    <property type="entry name" value="Response_reg"/>
    <property type="match status" value="1"/>
</dbReference>
<dbReference type="GO" id="GO:0006355">
    <property type="term" value="P:regulation of DNA-templated transcription"/>
    <property type="evidence" value="ECO:0007669"/>
    <property type="project" value="InterPro"/>
</dbReference>
<evidence type="ECO:0000259" key="17">
    <source>
        <dbReference type="PROSITE" id="PS50045"/>
    </source>
</evidence>
<evidence type="ECO:0000259" key="18">
    <source>
        <dbReference type="PROSITE" id="PS50110"/>
    </source>
</evidence>
<keyword evidence="11" id="KW-0010">Activator</keyword>
<sequence length="467" mass="52933">MIGPILVAGEDNGKRAELSSMLRALGYRVIEAENGLRTINLLRRRRNIALAMIDPTMSDLGGKELIANIRVAGLATPLIITSNVENEELLQISLREGAMDYLIYPISSLRLAVTLGNLSLNTTLTREVHHLRRQNENHLRFGDLHAKSDSMIRCVEDAKKAAKSSENILIIGEQGTGRETLARIIHHESTFSSGDFVRIQCSFISDPIQDEKIWNEKFLPLLNSIDGGTLCLCEIDKLELVQQKKMLEYLEKYKNRNSHNKKDFRLISLSMSSLSDLVDDKLYCKQLFAHINGHQITMPALRERREDFADIAQSVIDHIVVERGQPHVHGLAGSALALLLQYDWPGNIGEMENMLFRAILLSNGPLLTIRDFPQLTGSQFIDLQDALTTDYLETQNKDMLRLFDEKNQIRPLTDLESEIIQRAVDHYKGKMSEVARRLGIGRSTLYRKLDEYQDKQSELVSQLKKCG</sequence>
<keyword evidence="10" id="KW-0238">DNA-binding</keyword>
<comment type="function">
    <text evidence="15">Member of the two-component regulatory system NtrB/NtrC, which controls expression of the nitrogen-regulated (ntr) genes in response to nitrogen limitation. Phosphorylated NtrC binds directly to DNA and stimulates the formation of open promoter-sigma54-RNA polymerase complexes.</text>
</comment>
<feature type="domain" description="Response regulatory" evidence="18">
    <location>
        <begin position="4"/>
        <end position="119"/>
    </location>
</feature>
<dbReference type="PROSITE" id="PS50045">
    <property type="entry name" value="SIGMA54_INTERACT_4"/>
    <property type="match status" value="1"/>
</dbReference>
<evidence type="ECO:0000256" key="6">
    <source>
        <dbReference type="ARBA" id="ARBA00022741"/>
    </source>
</evidence>
<dbReference type="Pfam" id="PF02954">
    <property type="entry name" value="HTH_8"/>
    <property type="match status" value="1"/>
</dbReference>
<dbReference type="Pfam" id="PF00158">
    <property type="entry name" value="Sigma54_activat"/>
    <property type="match status" value="1"/>
</dbReference>
<keyword evidence="6" id="KW-0547">Nucleotide-binding</keyword>
<organism evidence="19 20">
    <name type="scientific">Bartonella tamiae Th239</name>
    <dbReference type="NCBI Taxonomy" id="1094558"/>
    <lineage>
        <taxon>Bacteria</taxon>
        <taxon>Pseudomonadati</taxon>
        <taxon>Pseudomonadota</taxon>
        <taxon>Alphaproteobacteria</taxon>
        <taxon>Hyphomicrobiales</taxon>
        <taxon>Bartonellaceae</taxon>
        <taxon>Bartonella</taxon>
    </lineage>
</organism>
<evidence type="ECO:0000256" key="2">
    <source>
        <dbReference type="ARBA" id="ARBA00019059"/>
    </source>
</evidence>
<evidence type="ECO:0000256" key="1">
    <source>
        <dbReference type="ARBA" id="ARBA00004496"/>
    </source>
</evidence>
<dbReference type="Gene3D" id="1.10.10.60">
    <property type="entry name" value="Homeodomain-like"/>
    <property type="match status" value="1"/>
</dbReference>
<dbReference type="Gene3D" id="3.40.50.2300">
    <property type="match status" value="1"/>
</dbReference>
<keyword evidence="12" id="KW-0804">Transcription</keyword>
<dbReference type="Proteomes" id="UP000008952">
    <property type="component" value="Unassembled WGS sequence"/>
</dbReference>
<gene>
    <name evidence="19" type="ORF">ME5_00837</name>
</gene>
<dbReference type="SUPFAM" id="SSF52540">
    <property type="entry name" value="P-loop containing nucleoside triphosphate hydrolases"/>
    <property type="match status" value="1"/>
</dbReference>
<keyword evidence="20" id="KW-1185">Reference proteome</keyword>
<dbReference type="GO" id="GO:0000160">
    <property type="term" value="P:phosphorelay signal transduction system"/>
    <property type="evidence" value="ECO:0007669"/>
    <property type="project" value="UniProtKB-KW"/>
</dbReference>
<dbReference type="PANTHER" id="PTHR32071">
    <property type="entry name" value="TRANSCRIPTIONAL REGULATORY PROTEIN"/>
    <property type="match status" value="1"/>
</dbReference>
<dbReference type="GO" id="GO:0005524">
    <property type="term" value="F:ATP binding"/>
    <property type="evidence" value="ECO:0007669"/>
    <property type="project" value="UniProtKB-KW"/>
</dbReference>
<dbReference type="InterPro" id="IPR002078">
    <property type="entry name" value="Sigma_54_int"/>
</dbReference>
<dbReference type="EMBL" id="AIMB01000007">
    <property type="protein sequence ID" value="EJF90436.1"/>
    <property type="molecule type" value="Genomic_DNA"/>
</dbReference>
<dbReference type="RefSeq" id="WP_008038775.1">
    <property type="nucleotide sequence ID" value="NZ_JH725147.1"/>
</dbReference>
<keyword evidence="5 16" id="KW-0597">Phosphoprotein</keyword>
<evidence type="ECO:0000256" key="5">
    <source>
        <dbReference type="ARBA" id="ARBA00022553"/>
    </source>
</evidence>
<reference evidence="19 20" key="1">
    <citation type="submission" date="2012-03" db="EMBL/GenBank/DDBJ databases">
        <title>The Genome Sequence of Bartonella tamiae Th239.</title>
        <authorList>
            <consortium name="The Broad Institute Genome Sequencing Platform"/>
            <consortium name="The Broad Institute Genome Sequencing Center for Infectious Disease"/>
            <person name="Feldgarden M."/>
            <person name="Kirby J."/>
            <person name="Kosoy M."/>
            <person name="Birtles R."/>
            <person name="Probert W.S."/>
            <person name="Chiaraviglio L."/>
            <person name="Young S.K."/>
            <person name="Zeng Q."/>
            <person name="Gargeya S."/>
            <person name="Fitzgerald M."/>
            <person name="Haas B."/>
            <person name="Abouelleil A."/>
            <person name="Alvarado L."/>
            <person name="Arachchi H.M."/>
            <person name="Berlin A."/>
            <person name="Chapman S.B."/>
            <person name="Gearin G."/>
            <person name="Goldberg J."/>
            <person name="Griggs A."/>
            <person name="Gujja S."/>
            <person name="Hansen M."/>
            <person name="Heiman D."/>
            <person name="Howarth C."/>
            <person name="Larimer J."/>
            <person name="Lui A."/>
            <person name="MacDonald P.J.P."/>
            <person name="McCowen C."/>
            <person name="Montmayeur A."/>
            <person name="Murphy C."/>
            <person name="Neiman D."/>
            <person name="Pearson M."/>
            <person name="Priest M."/>
            <person name="Roberts A."/>
            <person name="Saif S."/>
            <person name="Shea T."/>
            <person name="Sisk P."/>
            <person name="Stolte C."/>
            <person name="Sykes S."/>
            <person name="Wortman J."/>
            <person name="Nusbaum C."/>
            <person name="Birren B."/>
        </authorList>
    </citation>
    <scope>NUCLEOTIDE SEQUENCE [LARGE SCALE GENOMIC DNA]</scope>
    <source>
        <strain evidence="19 20">Th239</strain>
    </source>
</reference>
<dbReference type="eggNOG" id="COG2204">
    <property type="taxonomic scope" value="Bacteria"/>
</dbReference>
<proteinExistence type="predicted"/>
<evidence type="ECO:0000256" key="7">
    <source>
        <dbReference type="ARBA" id="ARBA00022840"/>
    </source>
</evidence>
<evidence type="ECO:0000256" key="3">
    <source>
        <dbReference type="ARBA" id="ARBA00022490"/>
    </source>
</evidence>
<dbReference type="InterPro" id="IPR011006">
    <property type="entry name" value="CheY-like_superfamily"/>
</dbReference>
<keyword evidence="9" id="KW-0805">Transcription regulation</keyword>